<dbReference type="EMBL" id="CP042912">
    <property type="protein sequence ID" value="QEG22913.1"/>
    <property type="molecule type" value="Genomic_DNA"/>
</dbReference>
<dbReference type="PANTHER" id="PTHR42879:SF2">
    <property type="entry name" value="3-OXOACYL-[ACYL-CARRIER-PROTEIN] REDUCTASE FABG"/>
    <property type="match status" value="1"/>
</dbReference>
<evidence type="ECO:0000259" key="2">
    <source>
        <dbReference type="SMART" id="SM00822"/>
    </source>
</evidence>
<dbReference type="KEGG" id="mff:MFFC18_28010"/>
<dbReference type="PRINTS" id="PR00080">
    <property type="entry name" value="SDRFAMILY"/>
</dbReference>
<name>A0A5B9PKI0_9BACT</name>
<gene>
    <name evidence="3" type="primary">tsaC1</name>
    <name evidence="3" type="ORF">MFFC18_28010</name>
</gene>
<feature type="domain" description="Ketoreductase" evidence="2">
    <location>
        <begin position="7"/>
        <end position="177"/>
    </location>
</feature>
<dbReference type="PANTHER" id="PTHR42879">
    <property type="entry name" value="3-OXOACYL-(ACYL-CARRIER-PROTEIN) REDUCTASE"/>
    <property type="match status" value="1"/>
</dbReference>
<dbReference type="GO" id="GO:0032787">
    <property type="term" value="P:monocarboxylic acid metabolic process"/>
    <property type="evidence" value="ECO:0007669"/>
    <property type="project" value="UniProtKB-ARBA"/>
</dbReference>
<dbReference type="NCBIfam" id="NF005559">
    <property type="entry name" value="PRK07231.1"/>
    <property type="match status" value="1"/>
</dbReference>
<dbReference type="InterPro" id="IPR002347">
    <property type="entry name" value="SDR_fam"/>
</dbReference>
<dbReference type="CDD" id="cd05233">
    <property type="entry name" value="SDR_c"/>
    <property type="match status" value="1"/>
</dbReference>
<organism evidence="3 4">
    <name type="scientific">Mariniblastus fucicola</name>
    <dbReference type="NCBI Taxonomy" id="980251"/>
    <lineage>
        <taxon>Bacteria</taxon>
        <taxon>Pseudomonadati</taxon>
        <taxon>Planctomycetota</taxon>
        <taxon>Planctomycetia</taxon>
        <taxon>Pirellulales</taxon>
        <taxon>Pirellulaceae</taxon>
        <taxon>Mariniblastus</taxon>
    </lineage>
</organism>
<evidence type="ECO:0000313" key="3">
    <source>
        <dbReference type="EMBL" id="QEG22913.1"/>
    </source>
</evidence>
<dbReference type="EC" id="1.2.1.62" evidence="3"/>
<dbReference type="Pfam" id="PF13561">
    <property type="entry name" value="adh_short_C2"/>
    <property type="match status" value="1"/>
</dbReference>
<dbReference type="PRINTS" id="PR00081">
    <property type="entry name" value="GDHRDH"/>
</dbReference>
<dbReference type="InterPro" id="IPR057326">
    <property type="entry name" value="KR_dom"/>
</dbReference>
<dbReference type="InterPro" id="IPR020904">
    <property type="entry name" value="Sc_DH/Rdtase_CS"/>
</dbReference>
<dbReference type="InterPro" id="IPR050259">
    <property type="entry name" value="SDR"/>
</dbReference>
<dbReference type="Proteomes" id="UP000322214">
    <property type="component" value="Chromosome"/>
</dbReference>
<keyword evidence="3" id="KW-0560">Oxidoreductase</keyword>
<evidence type="ECO:0000313" key="4">
    <source>
        <dbReference type="Proteomes" id="UP000322214"/>
    </source>
</evidence>
<dbReference type="PROSITE" id="PS00061">
    <property type="entry name" value="ADH_SHORT"/>
    <property type="match status" value="1"/>
</dbReference>
<keyword evidence="4" id="KW-1185">Reference proteome</keyword>
<comment type="similarity">
    <text evidence="1">Belongs to the short-chain dehydrogenases/reductases (SDR) family.</text>
</comment>
<dbReference type="STRING" id="980251.GCA_001642875_05151"/>
<evidence type="ECO:0000256" key="1">
    <source>
        <dbReference type="ARBA" id="ARBA00006484"/>
    </source>
</evidence>
<sequence>MERFKEKVAVVTGGGSGIGAAIATRLAAEGATVAIIELETERGQETVDAIKAADGSASVFACDVGSHDSVVSCFAKIESEFGPVNILVNNAGIAHVGNLSNTTEADLDRIYKVNVKGVYNCMYAAIGGMLKQKGGVILNLASIASKLGILDRFAYSMSKGAVFTMTLSVARDYVDKNIRCNCICPARVHTPFVDNFIAQNYPGEEEAVFQKLSEYQPLGRMGQPSEIASLVAYLCSDEAAFITGAAYDIDGGVTQLR</sequence>
<dbReference type="FunFam" id="3.40.50.720:FF:000084">
    <property type="entry name" value="Short-chain dehydrogenase reductase"/>
    <property type="match status" value="1"/>
</dbReference>
<dbReference type="InterPro" id="IPR036291">
    <property type="entry name" value="NAD(P)-bd_dom_sf"/>
</dbReference>
<reference evidence="3 4" key="1">
    <citation type="submission" date="2019-08" db="EMBL/GenBank/DDBJ databases">
        <title>Deep-cultivation of Planctomycetes and their phenomic and genomic characterization uncovers novel biology.</title>
        <authorList>
            <person name="Wiegand S."/>
            <person name="Jogler M."/>
            <person name="Boedeker C."/>
            <person name="Pinto D."/>
            <person name="Vollmers J."/>
            <person name="Rivas-Marin E."/>
            <person name="Kohn T."/>
            <person name="Peeters S.H."/>
            <person name="Heuer A."/>
            <person name="Rast P."/>
            <person name="Oberbeckmann S."/>
            <person name="Bunk B."/>
            <person name="Jeske O."/>
            <person name="Meyerdierks A."/>
            <person name="Storesund J.E."/>
            <person name="Kallscheuer N."/>
            <person name="Luecker S."/>
            <person name="Lage O.M."/>
            <person name="Pohl T."/>
            <person name="Merkel B.J."/>
            <person name="Hornburger P."/>
            <person name="Mueller R.-W."/>
            <person name="Bruemmer F."/>
            <person name="Labrenz M."/>
            <person name="Spormann A.M."/>
            <person name="Op den Camp H."/>
            <person name="Overmann J."/>
            <person name="Amann R."/>
            <person name="Jetten M.S.M."/>
            <person name="Mascher T."/>
            <person name="Medema M.H."/>
            <person name="Devos D.P."/>
            <person name="Kaster A.-K."/>
            <person name="Ovreas L."/>
            <person name="Rohde M."/>
            <person name="Galperin M.Y."/>
            <person name="Jogler C."/>
        </authorList>
    </citation>
    <scope>NUCLEOTIDE SEQUENCE [LARGE SCALE GENOMIC DNA]</scope>
    <source>
        <strain evidence="3 4">FC18</strain>
    </source>
</reference>
<dbReference type="OrthoDB" id="9803333at2"/>
<dbReference type="GO" id="GO:0018482">
    <property type="term" value="F:4-formylbenzenesulfonate dehydrogenase activity"/>
    <property type="evidence" value="ECO:0007669"/>
    <property type="project" value="UniProtKB-EC"/>
</dbReference>
<dbReference type="AlphaFoldDB" id="A0A5B9PKI0"/>
<proteinExistence type="inferred from homology"/>
<protein>
    <submittedName>
        <fullName evidence="3">4-formylbenzenesulfonate dehydrogenase TsaC1/TsaC2</fullName>
        <ecNumber evidence="3">1.2.1.62</ecNumber>
    </submittedName>
</protein>
<dbReference type="SMART" id="SM00822">
    <property type="entry name" value="PKS_KR"/>
    <property type="match status" value="1"/>
</dbReference>
<dbReference type="Gene3D" id="3.40.50.720">
    <property type="entry name" value="NAD(P)-binding Rossmann-like Domain"/>
    <property type="match status" value="1"/>
</dbReference>
<dbReference type="SUPFAM" id="SSF51735">
    <property type="entry name" value="NAD(P)-binding Rossmann-fold domains"/>
    <property type="match status" value="1"/>
</dbReference>
<accession>A0A5B9PKI0</accession>
<dbReference type="RefSeq" id="WP_075082957.1">
    <property type="nucleotide sequence ID" value="NZ_CP042912.1"/>
</dbReference>